<feature type="region of interest" description="Disordered" evidence="1">
    <location>
        <begin position="1"/>
        <end position="38"/>
    </location>
</feature>
<organism evidence="2 3">
    <name type="scientific">Aeromonas phage LAh_6</name>
    <dbReference type="NCBI Taxonomy" id="2591030"/>
    <lineage>
        <taxon>Viruses</taxon>
        <taxon>Duplodnaviria</taxon>
        <taxon>Heunggongvirae</taxon>
        <taxon>Uroviricota</taxon>
        <taxon>Caudoviricetes</taxon>
        <taxon>Grimontviridae</taxon>
        <taxon>Lahexavirus</taxon>
        <taxon>Lahexavirus LAh6</taxon>
    </lineage>
</organism>
<sequence>MEEDLKNQDSEMHPLYHNKLNHFKPGNPGGGRPKGSRNKMTQLMLDRVASRQESGLSSEEILMDIMQDPEMPPELRFKAAAKISDLIYPKAASIEVQMDDKRMTKGEMDAKLQQLLQRAKVLSESDSEE</sequence>
<evidence type="ECO:0000313" key="3">
    <source>
        <dbReference type="Proteomes" id="UP000319466"/>
    </source>
</evidence>
<reference evidence="2 3" key="1">
    <citation type="submission" date="2019-04" db="EMBL/GenBank/DDBJ databases">
        <title>Novel bacteriophages capable of disrupting biofilms from clinical strains of Aeromonas hydrophila with intrinsic antibiotic resistance.</title>
        <authorList>
            <person name="Kabwe M."/>
            <person name="Brown T.L."/>
            <person name="Speirs L."/>
            <person name="Ku H."/>
            <person name="Leach M."/>
            <person name="Chan H.T."/>
            <person name="Petrovski S."/>
            <person name="Lock P."/>
            <person name="Tucci J."/>
        </authorList>
    </citation>
    <scope>NUCLEOTIDE SEQUENCE [LARGE SCALE GENOMIC DNA]</scope>
</reference>
<evidence type="ECO:0000313" key="2">
    <source>
        <dbReference type="EMBL" id="QDH46554.1"/>
    </source>
</evidence>
<keyword evidence="3" id="KW-1185">Reference proteome</keyword>
<accession>A0A513ZZV3</accession>
<dbReference type="EMBL" id="MK838112">
    <property type="protein sequence ID" value="QDH46554.1"/>
    <property type="molecule type" value="Genomic_DNA"/>
</dbReference>
<feature type="compositionally biased region" description="Basic and acidic residues" evidence="1">
    <location>
        <begin position="1"/>
        <end position="14"/>
    </location>
</feature>
<protein>
    <recommendedName>
        <fullName evidence="4">DUF5681 domain-containing protein</fullName>
    </recommendedName>
</protein>
<gene>
    <name evidence="2" type="ORF">LAh6_4</name>
</gene>
<evidence type="ECO:0008006" key="4">
    <source>
        <dbReference type="Google" id="ProtNLM"/>
    </source>
</evidence>
<evidence type="ECO:0000256" key="1">
    <source>
        <dbReference type="SAM" id="MobiDB-lite"/>
    </source>
</evidence>
<proteinExistence type="predicted"/>
<dbReference type="Proteomes" id="UP000319466">
    <property type="component" value="Segment"/>
</dbReference>
<name>A0A513ZZV3_9CAUD</name>